<dbReference type="Proteomes" id="UP001442468">
    <property type="component" value="Unassembled WGS sequence"/>
</dbReference>
<gene>
    <name evidence="1" type="ORF">ABE960_11630</name>
</gene>
<keyword evidence="2" id="KW-1185">Reference proteome</keyword>
<reference evidence="1 2" key="1">
    <citation type="submission" date="2024-05" db="EMBL/GenBank/DDBJ databases">
        <title>Halomonas sp. SSM6 16S ribosomal RNA gene Genome sequencing and assembly.</title>
        <authorList>
            <person name="Yook S."/>
        </authorList>
    </citation>
    <scope>NUCLEOTIDE SEQUENCE [LARGE SCALE GENOMIC DNA]</scope>
    <source>
        <strain evidence="1 2">SSM6</strain>
    </source>
</reference>
<organism evidence="1 2">
    <name type="scientific">Halomonas aquatica</name>
    <dbReference type="NCBI Taxonomy" id="3151123"/>
    <lineage>
        <taxon>Bacteria</taxon>
        <taxon>Pseudomonadati</taxon>
        <taxon>Pseudomonadota</taxon>
        <taxon>Gammaproteobacteria</taxon>
        <taxon>Oceanospirillales</taxon>
        <taxon>Halomonadaceae</taxon>
        <taxon>Halomonas</taxon>
    </lineage>
</organism>
<accession>A0ABV1NGJ5</accession>
<dbReference type="EMBL" id="JBEGCJ010000005">
    <property type="protein sequence ID" value="MEQ6918171.1"/>
    <property type="molecule type" value="Genomic_DNA"/>
</dbReference>
<evidence type="ECO:0000313" key="1">
    <source>
        <dbReference type="EMBL" id="MEQ6918171.1"/>
    </source>
</evidence>
<dbReference type="RefSeq" id="WP_349762446.1">
    <property type="nucleotide sequence ID" value="NZ_JBEGCJ010000005.1"/>
</dbReference>
<name>A0ABV1NGJ5_9GAMM</name>
<protein>
    <submittedName>
        <fullName evidence="1">Uncharacterized protein</fullName>
    </submittedName>
</protein>
<evidence type="ECO:0000313" key="2">
    <source>
        <dbReference type="Proteomes" id="UP001442468"/>
    </source>
</evidence>
<comment type="caution">
    <text evidence="1">The sequence shown here is derived from an EMBL/GenBank/DDBJ whole genome shotgun (WGS) entry which is preliminary data.</text>
</comment>
<sequence length="80" mass="9458">MNVKIELYLVTPENTPNGRADSLQLMSSVAVAEMDGFKEKEEYFGKDFFFHYPERLESHWDDESQYLMFVVNSRHSLSKF</sequence>
<proteinExistence type="predicted"/>